<accession>A0A558BY92</accession>
<organism evidence="2 3">
    <name type="scientific">Hymenobacter setariae</name>
    <dbReference type="NCBI Taxonomy" id="2594794"/>
    <lineage>
        <taxon>Bacteria</taxon>
        <taxon>Pseudomonadati</taxon>
        <taxon>Bacteroidota</taxon>
        <taxon>Cytophagia</taxon>
        <taxon>Cytophagales</taxon>
        <taxon>Hymenobacteraceae</taxon>
        <taxon>Hymenobacter</taxon>
    </lineage>
</organism>
<keyword evidence="1" id="KW-0732">Signal</keyword>
<comment type="caution">
    <text evidence="2">The sequence shown here is derived from an EMBL/GenBank/DDBJ whole genome shotgun (WGS) entry which is preliminary data.</text>
</comment>
<sequence length="247" mass="26647">MAFFSLSTRTLLSAAFFTLLSAAACLPAHAQRNKKNAPAAAATGPARLAPLYGGASPAQAQALVGTTVLADIDRSFPSRAEASKFFSTKGFQYMLENQPDTAAVRFNLAWVLDVKNPDPYHGFAALMSQRQVPPAEVQAILLQGLAVAPTNAGLLTDATTIAIERYLQTKKKKDLAEAASYAQRAVLADANNANAWQAQARVRYYQEDYAGAWEAIHKGQSLNLSSLDFTLISDLKDKLPDPQGKFR</sequence>
<dbReference type="OrthoDB" id="7058419at2"/>
<name>A0A558BY92_9BACT</name>
<feature type="chain" id="PRO_5022073924" description="Tetratricopeptide repeat protein" evidence="1">
    <location>
        <begin position="31"/>
        <end position="247"/>
    </location>
</feature>
<reference evidence="2 3" key="1">
    <citation type="submission" date="2019-07" db="EMBL/GenBank/DDBJ databases">
        <title>Hymenobacter sp. straun FUR1 Genome sequencing and assembly.</title>
        <authorList>
            <person name="Chhetri G."/>
        </authorList>
    </citation>
    <scope>NUCLEOTIDE SEQUENCE [LARGE SCALE GENOMIC DNA]</scope>
    <source>
        <strain evidence="2 3">Fur1</strain>
    </source>
</reference>
<gene>
    <name evidence="2" type="ORF">FNT36_08595</name>
</gene>
<dbReference type="Gene3D" id="1.25.40.10">
    <property type="entry name" value="Tetratricopeptide repeat domain"/>
    <property type="match status" value="1"/>
</dbReference>
<keyword evidence="3" id="KW-1185">Reference proteome</keyword>
<dbReference type="RefSeq" id="WP_144846429.1">
    <property type="nucleotide sequence ID" value="NZ_VMRJ01000002.1"/>
</dbReference>
<evidence type="ECO:0000256" key="1">
    <source>
        <dbReference type="SAM" id="SignalP"/>
    </source>
</evidence>
<feature type="signal peptide" evidence="1">
    <location>
        <begin position="1"/>
        <end position="30"/>
    </location>
</feature>
<dbReference type="SUPFAM" id="SSF48452">
    <property type="entry name" value="TPR-like"/>
    <property type="match status" value="1"/>
</dbReference>
<evidence type="ECO:0008006" key="4">
    <source>
        <dbReference type="Google" id="ProtNLM"/>
    </source>
</evidence>
<proteinExistence type="predicted"/>
<evidence type="ECO:0000313" key="3">
    <source>
        <dbReference type="Proteomes" id="UP000317624"/>
    </source>
</evidence>
<dbReference type="InterPro" id="IPR011990">
    <property type="entry name" value="TPR-like_helical_dom_sf"/>
</dbReference>
<dbReference type="Proteomes" id="UP000317624">
    <property type="component" value="Unassembled WGS sequence"/>
</dbReference>
<protein>
    <recommendedName>
        <fullName evidence="4">Tetratricopeptide repeat protein</fullName>
    </recommendedName>
</protein>
<evidence type="ECO:0000313" key="2">
    <source>
        <dbReference type="EMBL" id="TVT41488.1"/>
    </source>
</evidence>
<dbReference type="AlphaFoldDB" id="A0A558BY92"/>
<dbReference type="EMBL" id="VMRJ01000002">
    <property type="protein sequence ID" value="TVT41488.1"/>
    <property type="molecule type" value="Genomic_DNA"/>
</dbReference>